<reference evidence="2" key="1">
    <citation type="submission" date="2008-11" db="EMBL/GenBank/DDBJ databases">
        <title>Different origins of the tetronate ring in near mirror-image antibiotics:evidence for convergent evolution?</title>
        <authorList>
            <person name="Demydchuk Y.A."/>
            <person name="Sun Y."/>
            <person name="Leadlay P.F."/>
        </authorList>
    </citation>
    <scope>NUCLEOTIDE SEQUENCE</scope>
    <source>
        <strain evidence="2">NCIMB 11426</strain>
    </source>
</reference>
<dbReference type="SUPFAM" id="SSF52777">
    <property type="entry name" value="CoA-dependent acyltransferases"/>
    <property type="match status" value="1"/>
</dbReference>
<gene>
    <name evidence="2" type="primary">tsn1</name>
</gene>
<protein>
    <submittedName>
        <fullName evidence="2">Putative E2-like acyltransferase component of pyruvate/2-oxoglutarate dehydrogenase</fullName>
    </submittedName>
</protein>
<keyword evidence="2" id="KW-0808">Transferase</keyword>
<dbReference type="Pfam" id="PF00198">
    <property type="entry name" value="2-oxoacid_dh"/>
    <property type="match status" value="1"/>
</dbReference>
<dbReference type="Gene3D" id="3.30.559.10">
    <property type="entry name" value="Chloramphenicol acetyltransferase-like domain"/>
    <property type="match status" value="1"/>
</dbReference>
<accession>D7F1L5</accession>
<dbReference type="AlphaFoldDB" id="D7F1L5"/>
<dbReference type="InterPro" id="IPR023213">
    <property type="entry name" value="CAT-like_dom_sf"/>
</dbReference>
<sequence length="272" mass="29820">MSATAFHPERRHTLYLCEENRAAAAAFLDTEVDMSRVQQHRVSAREAPKAYSVVAYVMHAVGRVLSNHPEVNAAIRGRMRPRVARYSMVSGKLTLDSSLNGRRVVLSTVIPSLDDASLDTIQEQVNHFRGGDPDTMPEYARIRALHRLPTPLGRALFKLRTRSLRHRPELIGTVAITSLGHRAVDSFHFVGGTAVTVGVGRVVDRAVVRGGVVTVAPMMRLSLAVDHRIVDSAEAADVLTELKSRLEAFTPDYQPPGYGALGYGPDARLRSP</sequence>
<proteinExistence type="predicted"/>
<evidence type="ECO:0000313" key="2">
    <source>
        <dbReference type="EMBL" id="ACR50768.1"/>
    </source>
</evidence>
<feature type="domain" description="2-oxoacid dehydrogenase acyltransferase catalytic" evidence="1">
    <location>
        <begin position="172"/>
        <end position="249"/>
    </location>
</feature>
<name>D7F1L5_9ACTN</name>
<organism evidence="2">
    <name type="scientific">Streptomyces longisporoflavus</name>
    <dbReference type="NCBI Taxonomy" id="28044"/>
    <lineage>
        <taxon>Bacteria</taxon>
        <taxon>Bacillati</taxon>
        <taxon>Actinomycetota</taxon>
        <taxon>Actinomycetes</taxon>
        <taxon>Kitasatosporales</taxon>
        <taxon>Streptomycetaceae</taxon>
        <taxon>Streptomyces</taxon>
    </lineage>
</organism>
<dbReference type="InterPro" id="IPR001078">
    <property type="entry name" value="2-oxoacid_DH_actylTfrase"/>
</dbReference>
<dbReference type="EMBL" id="FJ462704">
    <property type="protein sequence ID" value="ACR50768.1"/>
    <property type="molecule type" value="Genomic_DNA"/>
</dbReference>
<dbReference type="GO" id="GO:0016746">
    <property type="term" value="F:acyltransferase activity"/>
    <property type="evidence" value="ECO:0007669"/>
    <property type="project" value="UniProtKB-KW"/>
</dbReference>
<evidence type="ECO:0000259" key="1">
    <source>
        <dbReference type="Pfam" id="PF00198"/>
    </source>
</evidence>
<keyword evidence="2" id="KW-0012">Acyltransferase</keyword>
<keyword evidence="2" id="KW-0670">Pyruvate</keyword>